<sequence>MISVRLQYAAIVVASQLAALGHAAAETWSDAASGLRINPPAGYTVHPMSLTAPFSVRASVKEPGDRDTGCQVAFEPLPQNARLSQADINRIAGDADWRERARWSIAAFSNVSEEQPYTQSGIVGVSMIAEMKPTFAAPDRAKALRNFMAILETAKGRTTIICTAEKEAFEHRRAAFLEAAHGVEPPRP</sequence>
<evidence type="ECO:0000256" key="1">
    <source>
        <dbReference type="SAM" id="SignalP"/>
    </source>
</evidence>
<reference evidence="2" key="1">
    <citation type="submission" date="2021-12" db="EMBL/GenBank/DDBJ databases">
        <title>Bradyrhizobium xenonodulans sp. nov.</title>
        <authorList>
            <person name="Claassens R."/>
            <person name="Venter S.N."/>
            <person name="Beukes C.W."/>
            <person name="Stepkowski T."/>
            <person name="Steenkamp E.T."/>
        </authorList>
    </citation>
    <scope>NUCLEOTIDE SEQUENCE</scope>
    <source>
        <strain evidence="2">14AB</strain>
    </source>
</reference>
<name>A0ABY7MSG4_9BRAD</name>
<accession>A0ABY7MSG4</accession>
<keyword evidence="3" id="KW-1185">Reference proteome</keyword>
<keyword evidence="1" id="KW-0732">Signal</keyword>
<organism evidence="2 3">
    <name type="scientific">Bradyrhizobium xenonodulans</name>
    <dbReference type="NCBI Taxonomy" id="2736875"/>
    <lineage>
        <taxon>Bacteria</taxon>
        <taxon>Pseudomonadati</taxon>
        <taxon>Pseudomonadota</taxon>
        <taxon>Alphaproteobacteria</taxon>
        <taxon>Hyphomicrobiales</taxon>
        <taxon>Nitrobacteraceae</taxon>
        <taxon>Bradyrhizobium</taxon>
    </lineage>
</organism>
<dbReference type="RefSeq" id="WP_270169855.1">
    <property type="nucleotide sequence ID" value="NZ_CP089391.1"/>
</dbReference>
<evidence type="ECO:0000313" key="2">
    <source>
        <dbReference type="EMBL" id="WBL81353.1"/>
    </source>
</evidence>
<gene>
    <name evidence="2" type="ORF">I3J27_13335</name>
</gene>
<dbReference type="Proteomes" id="UP001179614">
    <property type="component" value="Chromosome"/>
</dbReference>
<feature type="chain" id="PRO_5045936948" evidence="1">
    <location>
        <begin position="25"/>
        <end position="188"/>
    </location>
</feature>
<dbReference type="EMBL" id="CP089391">
    <property type="protein sequence ID" value="WBL81353.1"/>
    <property type="molecule type" value="Genomic_DNA"/>
</dbReference>
<feature type="signal peptide" evidence="1">
    <location>
        <begin position="1"/>
        <end position="24"/>
    </location>
</feature>
<evidence type="ECO:0000313" key="3">
    <source>
        <dbReference type="Proteomes" id="UP001179614"/>
    </source>
</evidence>
<protein>
    <submittedName>
        <fullName evidence="2">Uncharacterized protein</fullName>
    </submittedName>
</protein>
<proteinExistence type="predicted"/>